<dbReference type="GO" id="GO:0005524">
    <property type="term" value="F:ATP binding"/>
    <property type="evidence" value="ECO:0007669"/>
    <property type="project" value="UniProtKB-KW"/>
</dbReference>
<dbReference type="SMART" id="SM00220">
    <property type="entry name" value="S_TKc"/>
    <property type="match status" value="1"/>
</dbReference>
<feature type="region of interest" description="Disordered" evidence="6">
    <location>
        <begin position="53"/>
        <end position="80"/>
    </location>
</feature>
<dbReference type="GO" id="GO:0004674">
    <property type="term" value="F:protein serine/threonine kinase activity"/>
    <property type="evidence" value="ECO:0007669"/>
    <property type="project" value="UniProtKB-KW"/>
</dbReference>
<name>A0AAD4M902_9AGAM</name>
<dbReference type="Gene3D" id="1.10.510.10">
    <property type="entry name" value="Transferase(Phosphotransferase) domain 1"/>
    <property type="match status" value="1"/>
</dbReference>
<dbReference type="InterPro" id="IPR008271">
    <property type="entry name" value="Ser/Thr_kinase_AS"/>
</dbReference>
<gene>
    <name evidence="8" type="ORF">B0F90DRAFT_1698545</name>
</gene>
<keyword evidence="3" id="KW-0547">Nucleotide-binding</keyword>
<dbReference type="Proteomes" id="UP001203297">
    <property type="component" value="Unassembled WGS sequence"/>
</dbReference>
<reference evidence="8" key="1">
    <citation type="journal article" date="2022" name="New Phytol.">
        <title>Evolutionary transition to the ectomycorrhizal habit in the genomes of a hyperdiverse lineage of mushroom-forming fungi.</title>
        <authorList>
            <person name="Looney B."/>
            <person name="Miyauchi S."/>
            <person name="Morin E."/>
            <person name="Drula E."/>
            <person name="Courty P.E."/>
            <person name="Kohler A."/>
            <person name="Kuo A."/>
            <person name="LaButti K."/>
            <person name="Pangilinan J."/>
            <person name="Lipzen A."/>
            <person name="Riley R."/>
            <person name="Andreopoulos W."/>
            <person name="He G."/>
            <person name="Johnson J."/>
            <person name="Nolan M."/>
            <person name="Tritt A."/>
            <person name="Barry K.W."/>
            <person name="Grigoriev I.V."/>
            <person name="Nagy L.G."/>
            <person name="Hibbett D."/>
            <person name="Henrissat B."/>
            <person name="Matheny P.B."/>
            <person name="Labbe J."/>
            <person name="Martin F.M."/>
        </authorList>
    </citation>
    <scope>NUCLEOTIDE SEQUENCE</scope>
    <source>
        <strain evidence="8">BPL690</strain>
    </source>
</reference>
<keyword evidence="1" id="KW-0723">Serine/threonine-protein kinase</keyword>
<organism evidence="8 9">
    <name type="scientific">Multifurca ochricompacta</name>
    <dbReference type="NCBI Taxonomy" id="376703"/>
    <lineage>
        <taxon>Eukaryota</taxon>
        <taxon>Fungi</taxon>
        <taxon>Dikarya</taxon>
        <taxon>Basidiomycota</taxon>
        <taxon>Agaricomycotina</taxon>
        <taxon>Agaricomycetes</taxon>
        <taxon>Russulales</taxon>
        <taxon>Russulaceae</taxon>
        <taxon>Multifurca</taxon>
    </lineage>
</organism>
<keyword evidence="5" id="KW-0067">ATP-binding</keyword>
<evidence type="ECO:0000256" key="5">
    <source>
        <dbReference type="ARBA" id="ARBA00022840"/>
    </source>
</evidence>
<feature type="domain" description="Protein kinase" evidence="7">
    <location>
        <begin position="84"/>
        <end position="372"/>
    </location>
</feature>
<keyword evidence="2" id="KW-0808">Transferase</keyword>
<dbReference type="PROSITE" id="PS50011">
    <property type="entry name" value="PROTEIN_KINASE_DOM"/>
    <property type="match status" value="1"/>
</dbReference>
<proteinExistence type="predicted"/>
<dbReference type="PROSITE" id="PS00108">
    <property type="entry name" value="PROTEIN_KINASE_ST"/>
    <property type="match status" value="1"/>
</dbReference>
<dbReference type="AlphaFoldDB" id="A0AAD4M902"/>
<dbReference type="Pfam" id="PF00069">
    <property type="entry name" value="Pkinase"/>
    <property type="match status" value="1"/>
</dbReference>
<dbReference type="InterPro" id="IPR011009">
    <property type="entry name" value="Kinase-like_dom_sf"/>
</dbReference>
<evidence type="ECO:0000256" key="1">
    <source>
        <dbReference type="ARBA" id="ARBA00022527"/>
    </source>
</evidence>
<dbReference type="InterPro" id="IPR000719">
    <property type="entry name" value="Prot_kinase_dom"/>
</dbReference>
<accession>A0AAD4M902</accession>
<evidence type="ECO:0000256" key="3">
    <source>
        <dbReference type="ARBA" id="ARBA00022741"/>
    </source>
</evidence>
<keyword evidence="4 8" id="KW-0418">Kinase</keyword>
<dbReference type="EMBL" id="WTXG01000005">
    <property type="protein sequence ID" value="KAI0305499.1"/>
    <property type="molecule type" value="Genomic_DNA"/>
</dbReference>
<evidence type="ECO:0000256" key="6">
    <source>
        <dbReference type="SAM" id="MobiDB-lite"/>
    </source>
</evidence>
<dbReference type="PANTHER" id="PTHR24351">
    <property type="entry name" value="RIBOSOMAL PROTEIN S6 KINASE"/>
    <property type="match status" value="1"/>
</dbReference>
<protein>
    <submittedName>
        <fullName evidence="8">Kinase-like domain-containing protein</fullName>
    </submittedName>
</protein>
<evidence type="ECO:0000313" key="9">
    <source>
        <dbReference type="Proteomes" id="UP001203297"/>
    </source>
</evidence>
<evidence type="ECO:0000259" key="7">
    <source>
        <dbReference type="PROSITE" id="PS50011"/>
    </source>
</evidence>
<dbReference type="Gene3D" id="3.30.200.20">
    <property type="entry name" value="Phosphorylase Kinase, domain 1"/>
    <property type="match status" value="1"/>
</dbReference>
<comment type="caution">
    <text evidence="8">The sequence shown here is derived from an EMBL/GenBank/DDBJ whole genome shotgun (WGS) entry which is preliminary data.</text>
</comment>
<sequence>MSELFCRLSVIMSPLQMLQQAYSHRTIPYLRHLVNLPCCSRFLPRHRPTPPLHSSLDETAPLLEPPHDAHAPTYTSPEVKPDSFRPLRLISQGVSGKVYLVQDSFTGETFALKVIRKRQHNLAQVVNEKDVLRNVAGISWFLSLEASIHDDTNFYLVTAPYPTDLQNDLHLRGGRIPLVLARFYTAELICALEVLHARGIIHRDIKLANILLTVDGHVVLADFGMAKIFLEHSSAFPDRSHHRAATTSTGIGLAGVNLHQPYVHGSIDLTREKVGTLAYAAPEVRLGLPYSYGVDFWSLGVLLYVMLTGRFPFGPLGEHFTLHFEHSEVDESARALLEQVRCQLPSSLAYLRLAPFKREDSSHQPCQAPQYS</sequence>
<evidence type="ECO:0000313" key="8">
    <source>
        <dbReference type="EMBL" id="KAI0305499.1"/>
    </source>
</evidence>
<keyword evidence="9" id="KW-1185">Reference proteome</keyword>
<evidence type="ECO:0000256" key="4">
    <source>
        <dbReference type="ARBA" id="ARBA00022777"/>
    </source>
</evidence>
<evidence type="ECO:0000256" key="2">
    <source>
        <dbReference type="ARBA" id="ARBA00022679"/>
    </source>
</evidence>
<dbReference type="SUPFAM" id="SSF56112">
    <property type="entry name" value="Protein kinase-like (PK-like)"/>
    <property type="match status" value="1"/>
</dbReference>